<name>A0A8K0RJZ0_9HYPO</name>
<evidence type="ECO:0000313" key="3">
    <source>
        <dbReference type="Proteomes" id="UP000813427"/>
    </source>
</evidence>
<dbReference type="OrthoDB" id="5078989at2759"/>
<dbReference type="AlphaFoldDB" id="A0A8K0RJZ0"/>
<evidence type="ECO:0000256" key="1">
    <source>
        <dbReference type="SAM" id="MobiDB-lite"/>
    </source>
</evidence>
<organism evidence="2 3">
    <name type="scientific">Fusarium tricinctum</name>
    <dbReference type="NCBI Taxonomy" id="61284"/>
    <lineage>
        <taxon>Eukaryota</taxon>
        <taxon>Fungi</taxon>
        <taxon>Dikarya</taxon>
        <taxon>Ascomycota</taxon>
        <taxon>Pezizomycotina</taxon>
        <taxon>Sordariomycetes</taxon>
        <taxon>Hypocreomycetidae</taxon>
        <taxon>Hypocreales</taxon>
        <taxon>Nectriaceae</taxon>
        <taxon>Fusarium</taxon>
        <taxon>Fusarium tricinctum species complex</taxon>
    </lineage>
</organism>
<dbReference type="Pfam" id="PF12511">
    <property type="entry name" value="DUF3716"/>
    <property type="match status" value="1"/>
</dbReference>
<reference evidence="2" key="1">
    <citation type="journal article" date="2021" name="Nat. Commun.">
        <title>Genetic determinants of endophytism in the Arabidopsis root mycobiome.</title>
        <authorList>
            <person name="Mesny F."/>
            <person name="Miyauchi S."/>
            <person name="Thiergart T."/>
            <person name="Pickel B."/>
            <person name="Atanasova L."/>
            <person name="Karlsson M."/>
            <person name="Huettel B."/>
            <person name="Barry K.W."/>
            <person name="Haridas S."/>
            <person name="Chen C."/>
            <person name="Bauer D."/>
            <person name="Andreopoulos W."/>
            <person name="Pangilinan J."/>
            <person name="LaButti K."/>
            <person name="Riley R."/>
            <person name="Lipzen A."/>
            <person name="Clum A."/>
            <person name="Drula E."/>
            <person name="Henrissat B."/>
            <person name="Kohler A."/>
            <person name="Grigoriev I.V."/>
            <person name="Martin F.M."/>
            <person name="Hacquard S."/>
        </authorList>
    </citation>
    <scope>NUCLEOTIDE SEQUENCE</scope>
    <source>
        <strain evidence="2">MPI-SDFR-AT-0068</strain>
    </source>
</reference>
<dbReference type="Proteomes" id="UP000813427">
    <property type="component" value="Unassembled WGS sequence"/>
</dbReference>
<evidence type="ECO:0000313" key="2">
    <source>
        <dbReference type="EMBL" id="KAH7231144.1"/>
    </source>
</evidence>
<gene>
    <name evidence="2" type="ORF">BKA59DRAFT_518417</name>
</gene>
<dbReference type="EMBL" id="JAGPXF010000009">
    <property type="protein sequence ID" value="KAH7231144.1"/>
    <property type="molecule type" value="Genomic_DNA"/>
</dbReference>
<proteinExistence type="predicted"/>
<accession>A0A8K0RJZ0</accession>
<keyword evidence="3" id="KW-1185">Reference proteome</keyword>
<sequence length="183" mass="20952">MDYALSDVPGLILEFEPGNLTDEELRSNRKVNHNAVANFFKSNPEKSLIMELTTNFRAVAQEAWKVAIDGPDRVMLDICQRLLNGDESMQNAIVCHATGEEMGVWHRCERCESRDPVFRKCKVIPGGLSGACSNCIYRGRQKQCTIRDEEEYLPSNESRNSKKRSTRKRKVEDGPLMKKRRMN</sequence>
<comment type="caution">
    <text evidence="2">The sequence shown here is derived from an EMBL/GenBank/DDBJ whole genome shotgun (WGS) entry which is preliminary data.</text>
</comment>
<dbReference type="InterPro" id="IPR022190">
    <property type="entry name" value="DUF3716"/>
</dbReference>
<protein>
    <submittedName>
        <fullName evidence="2">Uncharacterized protein</fullName>
    </submittedName>
</protein>
<feature type="region of interest" description="Disordered" evidence="1">
    <location>
        <begin position="152"/>
        <end position="183"/>
    </location>
</feature>